<sequence length="162" mass="18523">MFHLIAITESWLQESQLITIERNLGGLWCHSADMNIKCINYELVDLLGLTDHLLDNCTLDVTAHKIPPKNITCRDYTHFDIESCSRDAALIDWDRICHMDGIDNGVKFLTRAVCTLFNWHAPLRTISFSAATALHDSKYYEVNKIQKAGFQGFFQNKDESSL</sequence>
<organism evidence="1 2">
    <name type="scientific">Henosepilachna vigintioctopunctata</name>
    <dbReference type="NCBI Taxonomy" id="420089"/>
    <lineage>
        <taxon>Eukaryota</taxon>
        <taxon>Metazoa</taxon>
        <taxon>Ecdysozoa</taxon>
        <taxon>Arthropoda</taxon>
        <taxon>Hexapoda</taxon>
        <taxon>Insecta</taxon>
        <taxon>Pterygota</taxon>
        <taxon>Neoptera</taxon>
        <taxon>Endopterygota</taxon>
        <taxon>Coleoptera</taxon>
        <taxon>Polyphaga</taxon>
        <taxon>Cucujiformia</taxon>
        <taxon>Coccinelloidea</taxon>
        <taxon>Coccinellidae</taxon>
        <taxon>Epilachninae</taxon>
        <taxon>Epilachnini</taxon>
        <taxon>Henosepilachna</taxon>
    </lineage>
</organism>
<dbReference type="Proteomes" id="UP001431783">
    <property type="component" value="Unassembled WGS sequence"/>
</dbReference>
<gene>
    <name evidence="1" type="ORF">WA026_007093</name>
</gene>
<dbReference type="AlphaFoldDB" id="A0AAW1VBT0"/>
<evidence type="ECO:0000313" key="2">
    <source>
        <dbReference type="Proteomes" id="UP001431783"/>
    </source>
</evidence>
<evidence type="ECO:0000313" key="1">
    <source>
        <dbReference type="EMBL" id="KAK9889711.1"/>
    </source>
</evidence>
<reference evidence="1 2" key="1">
    <citation type="submission" date="2023-03" db="EMBL/GenBank/DDBJ databases">
        <title>Genome insight into feeding habits of ladybird beetles.</title>
        <authorList>
            <person name="Li H.-S."/>
            <person name="Huang Y.-H."/>
            <person name="Pang H."/>
        </authorList>
    </citation>
    <scope>NUCLEOTIDE SEQUENCE [LARGE SCALE GENOMIC DNA]</scope>
    <source>
        <strain evidence="1">SYSU_2023b</strain>
        <tissue evidence="1">Whole body</tissue>
    </source>
</reference>
<dbReference type="EMBL" id="JARQZJ010000123">
    <property type="protein sequence ID" value="KAK9889711.1"/>
    <property type="molecule type" value="Genomic_DNA"/>
</dbReference>
<proteinExistence type="predicted"/>
<name>A0AAW1VBT0_9CUCU</name>
<protein>
    <submittedName>
        <fullName evidence="1">Uncharacterized protein</fullName>
    </submittedName>
</protein>
<accession>A0AAW1VBT0</accession>
<comment type="caution">
    <text evidence="1">The sequence shown here is derived from an EMBL/GenBank/DDBJ whole genome shotgun (WGS) entry which is preliminary data.</text>
</comment>
<keyword evidence="2" id="KW-1185">Reference proteome</keyword>